<keyword evidence="1" id="KW-0732">Signal</keyword>
<dbReference type="RefSeq" id="WP_053936908.1">
    <property type="nucleotide sequence ID" value="NZ_LAQT01000003.1"/>
</dbReference>
<dbReference type="InterPro" id="IPR010412">
    <property type="entry name" value="DUF1007"/>
</dbReference>
<dbReference type="Proteomes" id="UP000037939">
    <property type="component" value="Unassembled WGS sequence"/>
</dbReference>
<sequence length="206" mass="22455">MSGLSNFGFKGCRSVAVCITALALLLGSAPASAHPHVWVTYEVSAVFKNAQLTALRQRWTFDDQFTSAVLGDIGKSKIKTVDRATAAKIRANAFDNLANYQYFQHVNVNGRPINLGAPTDFNVKLKGDQLVYEFSLPLNPPVNPRLVQVTLGLWDSSFFVDYEPDNPKAVTTSGDGANGCVLSSSEDRAHPIFYGTINPLVWKLSC</sequence>
<dbReference type="Pfam" id="PF06226">
    <property type="entry name" value="DUF1007"/>
    <property type="match status" value="1"/>
</dbReference>
<dbReference type="STRING" id="857265.WG78_06195"/>
<keyword evidence="3" id="KW-1185">Reference proteome</keyword>
<name>A0A0N0XKJ5_9NEIS</name>
<dbReference type="AlphaFoldDB" id="A0A0N0XKJ5"/>
<evidence type="ECO:0000313" key="2">
    <source>
        <dbReference type="EMBL" id="KPC54217.1"/>
    </source>
</evidence>
<dbReference type="OrthoDB" id="1679673at2"/>
<comment type="caution">
    <text evidence="2">The sequence shown here is derived from an EMBL/GenBank/DDBJ whole genome shotgun (WGS) entry which is preliminary data.</text>
</comment>
<organism evidence="2 3">
    <name type="scientific">Amantichitinum ursilacus</name>
    <dbReference type="NCBI Taxonomy" id="857265"/>
    <lineage>
        <taxon>Bacteria</taxon>
        <taxon>Pseudomonadati</taxon>
        <taxon>Pseudomonadota</taxon>
        <taxon>Betaproteobacteria</taxon>
        <taxon>Neisseriales</taxon>
        <taxon>Chitinibacteraceae</taxon>
        <taxon>Amantichitinum</taxon>
    </lineage>
</organism>
<feature type="chain" id="PRO_5005863072" description="DUF1007 family protein" evidence="1">
    <location>
        <begin position="34"/>
        <end position="206"/>
    </location>
</feature>
<dbReference type="EMBL" id="LAQT01000003">
    <property type="protein sequence ID" value="KPC54217.1"/>
    <property type="molecule type" value="Genomic_DNA"/>
</dbReference>
<protein>
    <recommendedName>
        <fullName evidence="4">DUF1007 family protein</fullName>
    </recommendedName>
</protein>
<evidence type="ECO:0000256" key="1">
    <source>
        <dbReference type="SAM" id="SignalP"/>
    </source>
</evidence>
<evidence type="ECO:0000313" key="3">
    <source>
        <dbReference type="Proteomes" id="UP000037939"/>
    </source>
</evidence>
<proteinExistence type="predicted"/>
<reference evidence="2 3" key="1">
    <citation type="submission" date="2015-07" db="EMBL/GenBank/DDBJ databases">
        <title>Draft genome sequence of the Amantichitinum ursilacus IGB-41, a new chitin-degrading bacterium.</title>
        <authorList>
            <person name="Kirstahler P."/>
            <person name="Guenther M."/>
            <person name="Grumaz C."/>
            <person name="Rupp S."/>
            <person name="Zibek S."/>
            <person name="Sohn K."/>
        </authorList>
    </citation>
    <scope>NUCLEOTIDE SEQUENCE [LARGE SCALE GENOMIC DNA]</scope>
    <source>
        <strain evidence="2 3">IGB-41</strain>
    </source>
</reference>
<evidence type="ECO:0008006" key="4">
    <source>
        <dbReference type="Google" id="ProtNLM"/>
    </source>
</evidence>
<feature type="signal peptide" evidence="1">
    <location>
        <begin position="1"/>
        <end position="33"/>
    </location>
</feature>
<gene>
    <name evidence="2" type="ORF">WG78_06195</name>
</gene>
<accession>A0A0N0XKJ5</accession>